<evidence type="ECO:0000256" key="10">
    <source>
        <dbReference type="HAMAP-Rule" id="MF_04110"/>
    </source>
</evidence>
<keyword evidence="4 10" id="KW-0081">Bacteriolytic enzyme</keyword>
<dbReference type="InterPro" id="IPR002196">
    <property type="entry name" value="Glyco_hydro_24"/>
</dbReference>
<dbReference type="InterPro" id="IPR023347">
    <property type="entry name" value="Lysozyme_dom_sf"/>
</dbReference>
<dbReference type="GO" id="GO:0003796">
    <property type="term" value="F:lysozyme activity"/>
    <property type="evidence" value="ECO:0007669"/>
    <property type="project" value="UniProtKB-UniRule"/>
</dbReference>
<protein>
    <recommendedName>
        <fullName evidence="10">Endolysin</fullName>
        <ecNumber evidence="10">3.2.1.17</ecNumber>
    </recommendedName>
    <alternativeName>
        <fullName evidence="10">Lysis protein</fullName>
    </alternativeName>
    <alternativeName>
        <fullName evidence="10">Lysozyme</fullName>
    </alternativeName>
    <alternativeName>
        <fullName evidence="10">Muramidase</fullName>
    </alternativeName>
</protein>
<evidence type="ECO:0000256" key="8">
    <source>
        <dbReference type="ARBA" id="ARBA00023200"/>
    </source>
</evidence>
<dbReference type="GO" id="GO:0042742">
    <property type="term" value="P:defense response to bacterium"/>
    <property type="evidence" value="ECO:0007669"/>
    <property type="project" value="UniProtKB-KW"/>
</dbReference>
<evidence type="ECO:0000313" key="12">
    <source>
        <dbReference type="EMBL" id="QPB11256.1"/>
    </source>
</evidence>
<dbReference type="InterPro" id="IPR023346">
    <property type="entry name" value="Lysozyme-like_dom_sf"/>
</dbReference>
<evidence type="ECO:0000256" key="4">
    <source>
        <dbReference type="ARBA" id="ARBA00022638"/>
    </source>
</evidence>
<keyword evidence="7 10" id="KW-0578">Host cell lysis by virus</keyword>
<evidence type="ECO:0000256" key="9">
    <source>
        <dbReference type="ARBA" id="ARBA00023295"/>
    </source>
</evidence>
<comment type="subcellular location">
    <subcellularLocation>
        <location evidence="10">Host cytoplasm</location>
    </subcellularLocation>
    <text evidence="10">The endolysin is cytoplasmic, but can reach the periplasmic space with the help of the holins which disrupt the host cell membrane.</text>
</comment>
<dbReference type="InterPro" id="IPR051018">
    <property type="entry name" value="Bacteriophage_GH24"/>
</dbReference>
<feature type="active site" description="Proton donor/acceptor" evidence="10">
    <location>
        <position position="32"/>
    </location>
</feature>
<dbReference type="EC" id="3.2.1.17" evidence="10"/>
<comment type="catalytic activity">
    <reaction evidence="1 10 11">
        <text>Hydrolysis of (1-&gt;4)-beta-linkages between N-acetylmuramic acid and N-acetyl-D-glucosamine residues in a peptidoglycan and between N-acetyl-D-glucosamine residues in chitodextrins.</text>
        <dbReference type="EC" id="3.2.1.17"/>
    </reaction>
</comment>
<sequence>MLKAARKIAAPVVVRGAMLVSGLGIATITGHEGLERVGYLDSVGVPTVCYGHTRTAKVGVEFTQEQCEKLLQEDLAEFTATVNKYITVPLSQPQFDSLVSFCYNVGSYACRTSTMFRLINDGDYLGGAAQFDRWYRAGGRDCRIRSNNCYGVWTRRQAEKRLFLSGTSQHNAPLIPIVASGGNP</sequence>
<keyword evidence="3 10" id="KW-1188">Viral release from host cell</keyword>
<dbReference type="SUPFAM" id="SSF53955">
    <property type="entry name" value="Lysozyme-like"/>
    <property type="match status" value="1"/>
</dbReference>
<comment type="similarity">
    <text evidence="10 11">Belongs to the glycosyl hydrolase 24 family.</text>
</comment>
<evidence type="ECO:0000256" key="7">
    <source>
        <dbReference type="ARBA" id="ARBA00023142"/>
    </source>
</evidence>
<dbReference type="EMBL" id="MW145136">
    <property type="protein sequence ID" value="QPB11256.1"/>
    <property type="molecule type" value="Genomic_DNA"/>
</dbReference>
<dbReference type="Proteomes" id="UP000663393">
    <property type="component" value="Segment"/>
</dbReference>
<dbReference type="GO" id="GO:0044659">
    <property type="term" value="P:viral release from host cell by cytolysis"/>
    <property type="evidence" value="ECO:0007669"/>
    <property type="project" value="UniProtKB-UniRule"/>
</dbReference>
<reference evidence="12" key="1">
    <citation type="submission" date="2020-10" db="EMBL/GenBank/DDBJ databases">
        <authorList>
            <person name="Yerushalmy O."/>
            <person name="Gronovich N."/>
            <person name="Alkalay-Oren S."/>
            <person name="Coppenhagen-Glazer S."/>
            <person name="Hazan R."/>
        </authorList>
    </citation>
    <scope>NUCLEOTIDE SEQUENCE</scope>
</reference>
<dbReference type="PANTHER" id="PTHR38107:SF3">
    <property type="entry name" value="LYSOZYME RRRD-RELATED"/>
    <property type="match status" value="1"/>
</dbReference>
<proteinExistence type="inferred from homology"/>
<evidence type="ECO:0000256" key="6">
    <source>
        <dbReference type="ARBA" id="ARBA00022852"/>
    </source>
</evidence>
<evidence type="ECO:0000313" key="13">
    <source>
        <dbReference type="Proteomes" id="UP000663393"/>
    </source>
</evidence>
<evidence type="ECO:0000256" key="5">
    <source>
        <dbReference type="ARBA" id="ARBA00022801"/>
    </source>
</evidence>
<accession>A0A873WIT4</accession>
<dbReference type="GO" id="GO:0016998">
    <property type="term" value="P:cell wall macromolecule catabolic process"/>
    <property type="evidence" value="ECO:0007669"/>
    <property type="project" value="InterPro"/>
</dbReference>
<dbReference type="Pfam" id="PF00959">
    <property type="entry name" value="Phage_lysozyme"/>
    <property type="match status" value="1"/>
</dbReference>
<dbReference type="CDD" id="cd00737">
    <property type="entry name" value="lyz_endolysin_autolysin"/>
    <property type="match status" value="1"/>
</dbReference>
<keyword evidence="6 10" id="KW-0204">Cytolysis</keyword>
<dbReference type="InterPro" id="IPR033907">
    <property type="entry name" value="Endolysin_autolysin"/>
</dbReference>
<dbReference type="GO" id="GO:0030430">
    <property type="term" value="C:host cell cytoplasm"/>
    <property type="evidence" value="ECO:0007669"/>
    <property type="project" value="UniProtKB-SubCell"/>
</dbReference>
<dbReference type="PANTHER" id="PTHR38107">
    <property type="match status" value="1"/>
</dbReference>
<keyword evidence="8 10" id="KW-1035">Host cytoplasm</keyword>
<comment type="function">
    <text evidence="10">Endolysin with lysozyme activity that degrades host peptidoglycans and participates with the holin and spanin proteins in the sequential events which lead to the programmed host cell lysis releasing the mature viral particles. Once the holin has permeabilized the host cell membrane, the endolysin can reach the periplasm and break down the peptidoglycan layer.</text>
</comment>
<dbReference type="GO" id="GO:0009253">
    <property type="term" value="P:peptidoglycan catabolic process"/>
    <property type="evidence" value="ECO:0007669"/>
    <property type="project" value="UniProtKB-UniRule"/>
</dbReference>
<dbReference type="InterPro" id="IPR034690">
    <property type="entry name" value="Endolysin_T4_type"/>
</dbReference>
<evidence type="ECO:0000256" key="3">
    <source>
        <dbReference type="ARBA" id="ARBA00022612"/>
    </source>
</evidence>
<keyword evidence="13" id="KW-1185">Reference proteome</keyword>
<keyword evidence="9 10" id="KW-0326">Glycosidase</keyword>
<organism evidence="12 13">
    <name type="scientific">Providencia phage PSTNGR1</name>
    <dbReference type="NCBI Taxonomy" id="2783542"/>
    <lineage>
        <taxon>Viruses</taxon>
        <taxon>Duplodnaviria</taxon>
        <taxon>Heunggongvirae</taxon>
        <taxon>Uroviricota</taxon>
        <taxon>Caudoviricetes</taxon>
        <taxon>Autographivirales</taxon>
        <taxon>Autonotataviridae</taxon>
        <taxon>Jeruvirus</taxon>
        <taxon>Jeruvirus PSTNGR1</taxon>
    </lineage>
</organism>
<evidence type="ECO:0000256" key="1">
    <source>
        <dbReference type="ARBA" id="ARBA00000632"/>
    </source>
</evidence>
<evidence type="ECO:0000256" key="11">
    <source>
        <dbReference type="RuleBase" id="RU003788"/>
    </source>
</evidence>
<evidence type="ECO:0000256" key="2">
    <source>
        <dbReference type="ARBA" id="ARBA00022529"/>
    </source>
</evidence>
<feature type="active site" description="Proton donor/acceptor" evidence="10">
    <location>
        <position position="41"/>
    </location>
</feature>
<dbReference type="HAMAP" id="MF_04110">
    <property type="entry name" value="ENDOLYSIN_T4"/>
    <property type="match status" value="1"/>
</dbReference>
<keyword evidence="5 10" id="KW-0378">Hydrolase</keyword>
<keyword evidence="2 10" id="KW-0929">Antimicrobial</keyword>
<name>A0A873WIT4_9CAUD</name>
<dbReference type="Gene3D" id="1.10.530.40">
    <property type="match status" value="1"/>
</dbReference>